<protein>
    <recommendedName>
        <fullName evidence="1">ApeA N-terminal domain-containing protein</fullName>
    </recommendedName>
</protein>
<dbReference type="EMBL" id="BAABFR010000008">
    <property type="protein sequence ID" value="GAA4386014.1"/>
    <property type="molecule type" value="Genomic_DNA"/>
</dbReference>
<feature type="domain" description="ApeA N-terminal" evidence="1">
    <location>
        <begin position="67"/>
        <end position="129"/>
    </location>
</feature>
<evidence type="ECO:0000313" key="2">
    <source>
        <dbReference type="EMBL" id="GAA4386014.1"/>
    </source>
</evidence>
<dbReference type="Pfam" id="PF18862">
    <property type="entry name" value="ApeA_NTD1"/>
    <property type="match status" value="1"/>
</dbReference>
<reference evidence="3" key="1">
    <citation type="journal article" date="2019" name="Int. J. Syst. Evol. Microbiol.">
        <title>The Global Catalogue of Microorganisms (GCM) 10K type strain sequencing project: providing services to taxonomists for standard genome sequencing and annotation.</title>
        <authorList>
            <consortium name="The Broad Institute Genomics Platform"/>
            <consortium name="The Broad Institute Genome Sequencing Center for Infectious Disease"/>
            <person name="Wu L."/>
            <person name="Ma J."/>
        </authorList>
    </citation>
    <scope>NUCLEOTIDE SEQUENCE [LARGE SCALE GENOMIC DNA]</scope>
    <source>
        <strain evidence="3">JCM 17688</strain>
    </source>
</reference>
<evidence type="ECO:0000313" key="3">
    <source>
        <dbReference type="Proteomes" id="UP001500635"/>
    </source>
</evidence>
<evidence type="ECO:0000259" key="1">
    <source>
        <dbReference type="Pfam" id="PF18862"/>
    </source>
</evidence>
<proteinExistence type="predicted"/>
<dbReference type="Proteomes" id="UP001500635">
    <property type="component" value="Unassembled WGS sequence"/>
</dbReference>
<gene>
    <name evidence="2" type="ORF">GCM10023147_08640</name>
</gene>
<organism evidence="2 3">
    <name type="scientific">Tsukamurella soli</name>
    <dbReference type="NCBI Taxonomy" id="644556"/>
    <lineage>
        <taxon>Bacteria</taxon>
        <taxon>Bacillati</taxon>
        <taxon>Actinomycetota</taxon>
        <taxon>Actinomycetes</taxon>
        <taxon>Mycobacteriales</taxon>
        <taxon>Tsukamurellaceae</taxon>
        <taxon>Tsukamurella</taxon>
    </lineage>
</organism>
<dbReference type="InterPro" id="IPR041223">
    <property type="entry name" value="ApeA_NTD"/>
</dbReference>
<sequence length="465" mass="49999">MSEEQYGNGWFQSTGGERVRGDYVSAVGESAQVTIDGVVKDDPTTTMKVTPTGITITMSGDPAKSVAAFAPTILHGELDSGELVSLLYAQNHGGSGYHGAPRYVARTVVTGAHVPEDQLYTSVRFQVDDPYWTAHLVDGTTSTVPDDDSTVTAQSSEDGMWLVYDSASPRTLPNLESRVVSGCLGLARLTLDRQLVTRATHVRIERDGKWLVVHGRAFCAPVSGVGVSLLPREELTVDRLAAWIALNDSLDGLAWAVIEPVKSAVQAEVLVATSLIEGLHRRFPEYAQSQFPDATGGALDRVKKAASVGAAERAAAEENLEPDAVRAAVRTAVGHFSDVDFRDRARDVVGPVLSAVPQLAESIPDLVAVLTGARNELAHHAVLDNEKDPLSERIDRWAVVSMVTPWLLRIFLLLHAGMAPDDLQAGCLDYQKFGFVRANIATIARDLGWSPVPTEDEVLSSAESD</sequence>
<keyword evidence="3" id="KW-1185">Reference proteome</keyword>
<accession>A0ABP8J6Q3</accession>
<comment type="caution">
    <text evidence="2">The sequence shown here is derived from an EMBL/GenBank/DDBJ whole genome shotgun (WGS) entry which is preliminary data.</text>
</comment>
<dbReference type="RefSeq" id="WP_344991364.1">
    <property type="nucleotide sequence ID" value="NZ_BAABFR010000008.1"/>
</dbReference>
<name>A0ABP8J6Q3_9ACTN</name>